<dbReference type="GO" id="GO:0016705">
    <property type="term" value="F:oxidoreductase activity, acting on paired donors, with incorporation or reduction of molecular oxygen"/>
    <property type="evidence" value="ECO:0007669"/>
    <property type="project" value="InterPro"/>
</dbReference>
<dbReference type="PANTHER" id="PTHR24286:SF349">
    <property type="entry name" value="CYTOCHROME P450 716A1-RELATED"/>
    <property type="match status" value="1"/>
</dbReference>
<evidence type="ECO:0000256" key="12">
    <source>
        <dbReference type="PIRSR" id="PIRSR602401-1"/>
    </source>
</evidence>
<evidence type="ECO:0008006" key="15">
    <source>
        <dbReference type="Google" id="ProtNLM"/>
    </source>
</evidence>
<evidence type="ECO:0000256" key="5">
    <source>
        <dbReference type="ARBA" id="ARBA00022692"/>
    </source>
</evidence>
<evidence type="ECO:0000256" key="10">
    <source>
        <dbReference type="ARBA" id="ARBA00023033"/>
    </source>
</evidence>
<keyword evidence="4 12" id="KW-0349">Heme</keyword>
<evidence type="ECO:0000256" key="9">
    <source>
        <dbReference type="ARBA" id="ARBA00023004"/>
    </source>
</evidence>
<dbReference type="InterPro" id="IPR017972">
    <property type="entry name" value="Cyt_P450_CS"/>
</dbReference>
<keyword evidence="9 12" id="KW-0408">Iron</keyword>
<keyword evidence="6 12" id="KW-0479">Metal-binding</keyword>
<dbReference type="FunFam" id="1.10.630.10:FF:000022">
    <property type="entry name" value="Taxadiene 5-alpha hydroxylase"/>
    <property type="match status" value="1"/>
</dbReference>
<keyword evidence="11" id="KW-0472">Membrane</keyword>
<evidence type="ECO:0000256" key="4">
    <source>
        <dbReference type="ARBA" id="ARBA00022617"/>
    </source>
</evidence>
<name>A0AAP0CUF5_9ASTR</name>
<keyword evidence="5" id="KW-0812">Transmembrane</keyword>
<comment type="similarity">
    <text evidence="3">Belongs to the cytochrome P450 family.</text>
</comment>
<sequence length="703" mass="79888">MRKLLPNFMKPEALQRYVAIMDVVTQRHFNDKWEGKKEIVTYELTRNFAFTLACKIFVSIDDLERARYLSGPFESIVTGILSIPLDLPGTPFRRAINGAKFVRNELLAIVKKRKIDLDESKATPTQDILSHMILFKDENGKSLEECDIADKILALLIGGHDTASSTTAFVVKYLAELPEIYNGVYEEQMEIAKSKGVGELLNWEDLSKMKYSWKVACEVLRLVPPVQGAFREAITDFMYNGYSIPKGWKSKPTESGGKVLPPGRTGWPVIGESFEFLATGWKGHPEKFIFDRMSKFSPIVFRTSLMLEDAAVFCGAQGNKFLFSNENKLVQGWWPSSVDKIFPSSDKTSKIEAIKMRKMLPNFFKPEALHRYVPVMDVVTQQHFANGWEGKDKIVTFELTKNFTFWLACKIFISIDEPERVKYLSGPFESIALGILAIPIDLPGTPFRRGINAANFTRKELLNIVKQRKVDLNEGKATPTQDILSHMLLFRDEDGESMTEYDIADKILGLLIGGHDTASSACAFIVKYLAELPEIYDGVYKEQMEIAKSKAPGELLNWEDVSKMKYSWNVACEVMRLAPPLQGAFREAITDFMYNGYSIPKGWKLYWSANSTHKNPEFFPEPHKFDPSRFEGKGPAPYTFVPFGGGPRMCPGKEYARLEILVFMHHLVRKFKWEKIIPDEQIVVNPMPSPAKGLPIRLYPHKA</sequence>
<dbReference type="CDD" id="cd11043">
    <property type="entry name" value="CYP90-like"/>
    <property type="match status" value="1"/>
</dbReference>
<feature type="binding site" description="axial binding residue" evidence="12">
    <location>
        <position position="650"/>
    </location>
    <ligand>
        <name>heme</name>
        <dbReference type="ChEBI" id="CHEBI:30413"/>
    </ligand>
    <ligandPart>
        <name>Fe</name>
        <dbReference type="ChEBI" id="CHEBI:18248"/>
    </ligandPart>
</feature>
<dbReference type="EMBL" id="JBCNJP010000020">
    <property type="protein sequence ID" value="KAK9060620.1"/>
    <property type="molecule type" value="Genomic_DNA"/>
</dbReference>
<dbReference type="Gene3D" id="1.10.630.10">
    <property type="entry name" value="Cytochrome P450"/>
    <property type="match status" value="2"/>
</dbReference>
<evidence type="ECO:0000256" key="6">
    <source>
        <dbReference type="ARBA" id="ARBA00022723"/>
    </source>
</evidence>
<gene>
    <name evidence="13" type="ORF">SSX86_021326</name>
</gene>
<comment type="subcellular location">
    <subcellularLocation>
        <location evidence="2">Membrane</location>
        <topology evidence="2">Single-pass membrane protein</topology>
    </subcellularLocation>
</comment>
<keyword evidence="8" id="KW-0560">Oxidoreductase</keyword>
<evidence type="ECO:0000313" key="14">
    <source>
        <dbReference type="Proteomes" id="UP001408789"/>
    </source>
</evidence>
<evidence type="ECO:0000256" key="1">
    <source>
        <dbReference type="ARBA" id="ARBA00001971"/>
    </source>
</evidence>
<keyword evidence="7" id="KW-1133">Transmembrane helix</keyword>
<comment type="cofactor">
    <cofactor evidence="1 12">
        <name>heme</name>
        <dbReference type="ChEBI" id="CHEBI:30413"/>
    </cofactor>
</comment>
<evidence type="ECO:0000256" key="11">
    <source>
        <dbReference type="ARBA" id="ARBA00023136"/>
    </source>
</evidence>
<organism evidence="13 14">
    <name type="scientific">Deinandra increscens subsp. villosa</name>
    <dbReference type="NCBI Taxonomy" id="3103831"/>
    <lineage>
        <taxon>Eukaryota</taxon>
        <taxon>Viridiplantae</taxon>
        <taxon>Streptophyta</taxon>
        <taxon>Embryophyta</taxon>
        <taxon>Tracheophyta</taxon>
        <taxon>Spermatophyta</taxon>
        <taxon>Magnoliopsida</taxon>
        <taxon>eudicotyledons</taxon>
        <taxon>Gunneridae</taxon>
        <taxon>Pentapetalae</taxon>
        <taxon>asterids</taxon>
        <taxon>campanulids</taxon>
        <taxon>Asterales</taxon>
        <taxon>Asteraceae</taxon>
        <taxon>Asteroideae</taxon>
        <taxon>Heliantheae alliance</taxon>
        <taxon>Madieae</taxon>
        <taxon>Madiinae</taxon>
        <taxon>Deinandra</taxon>
    </lineage>
</organism>
<dbReference type="GO" id="GO:0004497">
    <property type="term" value="F:monooxygenase activity"/>
    <property type="evidence" value="ECO:0007669"/>
    <property type="project" value="UniProtKB-KW"/>
</dbReference>
<dbReference type="GO" id="GO:0016020">
    <property type="term" value="C:membrane"/>
    <property type="evidence" value="ECO:0007669"/>
    <property type="project" value="UniProtKB-SubCell"/>
</dbReference>
<proteinExistence type="inferred from homology"/>
<evidence type="ECO:0000313" key="13">
    <source>
        <dbReference type="EMBL" id="KAK9060620.1"/>
    </source>
</evidence>
<accession>A0AAP0CUF5</accession>
<protein>
    <recommendedName>
        <fullName evidence="15">Cytochrome P450</fullName>
    </recommendedName>
</protein>
<evidence type="ECO:0000256" key="3">
    <source>
        <dbReference type="ARBA" id="ARBA00010617"/>
    </source>
</evidence>
<dbReference type="GO" id="GO:0020037">
    <property type="term" value="F:heme binding"/>
    <property type="evidence" value="ECO:0007669"/>
    <property type="project" value="InterPro"/>
</dbReference>
<dbReference type="InterPro" id="IPR036396">
    <property type="entry name" value="Cyt_P450_sf"/>
</dbReference>
<dbReference type="PRINTS" id="PR00385">
    <property type="entry name" value="P450"/>
</dbReference>
<reference evidence="13 14" key="1">
    <citation type="submission" date="2024-04" db="EMBL/GenBank/DDBJ databases">
        <title>The reference genome of an endangered Asteraceae, Deinandra increscens subsp. villosa, native to the Central Coast of California.</title>
        <authorList>
            <person name="Guilliams M."/>
            <person name="Hasenstab-Lehman K."/>
            <person name="Meyer R."/>
            <person name="Mcevoy S."/>
        </authorList>
    </citation>
    <scope>NUCLEOTIDE SEQUENCE [LARGE SCALE GENOMIC DNA]</scope>
    <source>
        <tissue evidence="13">Leaf</tissue>
    </source>
</reference>
<comment type="caution">
    <text evidence="13">The sequence shown here is derived from an EMBL/GenBank/DDBJ whole genome shotgun (WGS) entry which is preliminary data.</text>
</comment>
<dbReference type="GO" id="GO:0005506">
    <property type="term" value="F:iron ion binding"/>
    <property type="evidence" value="ECO:0007669"/>
    <property type="project" value="InterPro"/>
</dbReference>
<dbReference type="AlphaFoldDB" id="A0AAP0CUF5"/>
<dbReference type="InterPro" id="IPR001128">
    <property type="entry name" value="Cyt_P450"/>
</dbReference>
<dbReference type="Pfam" id="PF00067">
    <property type="entry name" value="p450"/>
    <property type="match status" value="2"/>
</dbReference>
<dbReference type="GO" id="GO:0016125">
    <property type="term" value="P:sterol metabolic process"/>
    <property type="evidence" value="ECO:0007669"/>
    <property type="project" value="TreeGrafter"/>
</dbReference>
<keyword evidence="10" id="KW-0503">Monooxygenase</keyword>
<dbReference type="Proteomes" id="UP001408789">
    <property type="component" value="Unassembled WGS sequence"/>
</dbReference>
<dbReference type="PANTHER" id="PTHR24286">
    <property type="entry name" value="CYTOCHROME P450 26"/>
    <property type="match status" value="1"/>
</dbReference>
<keyword evidence="14" id="KW-1185">Reference proteome</keyword>
<dbReference type="PROSITE" id="PS00086">
    <property type="entry name" value="CYTOCHROME_P450"/>
    <property type="match status" value="1"/>
</dbReference>
<evidence type="ECO:0000256" key="2">
    <source>
        <dbReference type="ARBA" id="ARBA00004167"/>
    </source>
</evidence>
<dbReference type="SUPFAM" id="SSF48264">
    <property type="entry name" value="Cytochrome P450"/>
    <property type="match status" value="2"/>
</dbReference>
<evidence type="ECO:0000256" key="8">
    <source>
        <dbReference type="ARBA" id="ARBA00023002"/>
    </source>
</evidence>
<dbReference type="PRINTS" id="PR00463">
    <property type="entry name" value="EP450I"/>
</dbReference>
<evidence type="ECO:0000256" key="7">
    <source>
        <dbReference type="ARBA" id="ARBA00022989"/>
    </source>
</evidence>
<dbReference type="InterPro" id="IPR002401">
    <property type="entry name" value="Cyt_P450_E_grp-I"/>
</dbReference>